<evidence type="ECO:0000313" key="3">
    <source>
        <dbReference type="Proteomes" id="UP000015102"/>
    </source>
</evidence>
<accession>T1H547</accession>
<reference evidence="3" key="1">
    <citation type="submission" date="2013-02" db="EMBL/GenBank/DDBJ databases">
        <authorList>
            <person name="Hughes D."/>
        </authorList>
    </citation>
    <scope>NUCLEOTIDE SEQUENCE</scope>
    <source>
        <strain>Durham</strain>
        <strain evidence="3">NC isolate 2 -- Noor lab</strain>
    </source>
</reference>
<organism evidence="2 3">
    <name type="scientific">Megaselia scalaris</name>
    <name type="common">Humpbacked fly</name>
    <name type="synonym">Phora scalaris</name>
    <dbReference type="NCBI Taxonomy" id="36166"/>
    <lineage>
        <taxon>Eukaryota</taxon>
        <taxon>Metazoa</taxon>
        <taxon>Ecdysozoa</taxon>
        <taxon>Arthropoda</taxon>
        <taxon>Hexapoda</taxon>
        <taxon>Insecta</taxon>
        <taxon>Pterygota</taxon>
        <taxon>Neoptera</taxon>
        <taxon>Endopterygota</taxon>
        <taxon>Diptera</taxon>
        <taxon>Brachycera</taxon>
        <taxon>Muscomorpha</taxon>
        <taxon>Platypezoidea</taxon>
        <taxon>Phoridae</taxon>
        <taxon>Megaseliini</taxon>
        <taxon>Megaselia</taxon>
    </lineage>
</organism>
<feature type="compositionally biased region" description="Pro residues" evidence="1">
    <location>
        <begin position="90"/>
        <end position="104"/>
    </location>
</feature>
<protein>
    <submittedName>
        <fullName evidence="2">Uncharacterized protein</fullName>
    </submittedName>
</protein>
<keyword evidence="3" id="KW-1185">Reference proteome</keyword>
<feature type="region of interest" description="Disordered" evidence="1">
    <location>
        <begin position="82"/>
        <end position="148"/>
    </location>
</feature>
<reference evidence="2" key="2">
    <citation type="submission" date="2015-06" db="UniProtKB">
        <authorList>
            <consortium name="EnsemblMetazoa"/>
        </authorList>
    </citation>
    <scope>IDENTIFICATION</scope>
</reference>
<name>T1H547_MEGSC</name>
<feature type="region of interest" description="Disordered" evidence="1">
    <location>
        <begin position="46"/>
        <end position="68"/>
    </location>
</feature>
<evidence type="ECO:0000256" key="1">
    <source>
        <dbReference type="SAM" id="MobiDB-lite"/>
    </source>
</evidence>
<dbReference type="HOGENOM" id="CLU_1614987_0_0_1"/>
<sequence>MAVDVALRPIKPAKKVDISKLSLNRNKKEEMKTIKLGPIDEALKAIQQPKKVDSPKFVAPRPTKKDDEPVIRLAPLENILKPEVKAKKSPSPPLPGPLFAPPPIKGQIAPPGSTTPHPNLGNRTPGAKRYQPILPKTPRNNPFANIPNDVNRILQGAGTEIKSIS</sequence>
<dbReference type="STRING" id="36166.T1H547"/>
<evidence type="ECO:0000313" key="2">
    <source>
        <dbReference type="EnsemblMetazoa" id="MESCA011422-PA"/>
    </source>
</evidence>
<proteinExistence type="predicted"/>
<dbReference type="EnsemblMetazoa" id="MESCA011422-RA">
    <property type="protein sequence ID" value="MESCA011422-PA"/>
    <property type="gene ID" value="MESCA011422"/>
</dbReference>
<dbReference type="Proteomes" id="UP000015102">
    <property type="component" value="Unassembled WGS sequence"/>
</dbReference>
<dbReference type="AlphaFoldDB" id="T1H547"/>
<dbReference type="EMBL" id="CAQQ02377583">
    <property type="status" value="NOT_ANNOTATED_CDS"/>
    <property type="molecule type" value="Genomic_DNA"/>
</dbReference>